<dbReference type="EMBL" id="FMBA01000001">
    <property type="protein sequence ID" value="SCB73463.1"/>
    <property type="molecule type" value="Genomic_DNA"/>
</dbReference>
<feature type="transmembrane region" description="Helical" evidence="9">
    <location>
        <begin position="328"/>
        <end position="350"/>
    </location>
</feature>
<comment type="similarity">
    <text evidence="3">Belongs to the LptF/LptG family.</text>
</comment>
<gene>
    <name evidence="10" type="ORF">GA0061080_100192</name>
</gene>
<dbReference type="AlphaFoldDB" id="A0A1C3YTR1"/>
<keyword evidence="11" id="KW-1185">Reference proteome</keyword>
<organism evidence="10 11">
    <name type="scientific">Gilliamella intestini</name>
    <dbReference type="NCBI Taxonomy" id="1798183"/>
    <lineage>
        <taxon>Bacteria</taxon>
        <taxon>Pseudomonadati</taxon>
        <taxon>Pseudomonadota</taxon>
        <taxon>Gammaproteobacteria</taxon>
        <taxon>Orbales</taxon>
        <taxon>Orbaceae</taxon>
        <taxon>Gilliamella</taxon>
    </lineage>
</organism>
<dbReference type="RefSeq" id="WP_091119174.1">
    <property type="nucleotide sequence ID" value="NZ_FMBA01000001.1"/>
</dbReference>
<comment type="subunit">
    <text evidence="8">Component of the lipopolysaccharide transport and assembly complex. The LptBFG transporter is composed of two ATP-binding proteins (LptB) and two transmembrane proteins (LptF and LptG).</text>
</comment>
<dbReference type="GO" id="GO:0055085">
    <property type="term" value="P:transmembrane transport"/>
    <property type="evidence" value="ECO:0007669"/>
    <property type="project" value="InterPro"/>
</dbReference>
<dbReference type="InterPro" id="IPR030923">
    <property type="entry name" value="LptG"/>
</dbReference>
<keyword evidence="5 9" id="KW-0812">Transmembrane</keyword>
<protein>
    <submittedName>
        <fullName evidence="10">Lipopolysaccharide export system permease protein</fullName>
    </submittedName>
</protein>
<dbReference type="STRING" id="1798183.GA0061080_100192"/>
<dbReference type="Pfam" id="PF03739">
    <property type="entry name" value="LptF_LptG"/>
    <property type="match status" value="1"/>
</dbReference>
<accession>A0A1C3YTR1</accession>
<comment type="function">
    <text evidence="1">Part of the ABC transporter complex LptBFG involved in the translocation of lipopolysaccharide (LPS) from the inner membrane to the outer membrane.</text>
</comment>
<evidence type="ECO:0000256" key="6">
    <source>
        <dbReference type="ARBA" id="ARBA00022989"/>
    </source>
</evidence>
<evidence type="ECO:0000256" key="4">
    <source>
        <dbReference type="ARBA" id="ARBA00022475"/>
    </source>
</evidence>
<feature type="transmembrane region" description="Helical" evidence="9">
    <location>
        <begin position="273"/>
        <end position="292"/>
    </location>
</feature>
<keyword evidence="4" id="KW-1003">Cell membrane</keyword>
<sequence length="354" mass="39508">MFSILDRYIGKTILSTIGISLFLLISLSGIIRFIDQLRKIKVDYDAFSVGVYTLLMVPKDLEVFFPMAALLGALIGLGILASHSELTVMETSGFSRFKIAFAVMKTAIPLVLITMAIGEWVAPVSEQTARNMRSEKLYGNSLMVEQGSLWAKDGNDYIFIGHVNNDNSISDVYIYSVDQNKLQSITHSAYGVYENNAWTLSQIEKNDLTNPNKVVGINMVSIPWQTNITPDKLSIVAFDPDSLSASGLYQYSQYLKSSGQDTKYYDLLFWKKLIKPVSVAVMMLLALSFIFGPLRSVSMGIRVVIGISFGFLFYIADNLFAQISIVMGIYPLIGSLITSFVFLLISYILFKRKN</sequence>
<evidence type="ECO:0000256" key="5">
    <source>
        <dbReference type="ARBA" id="ARBA00022692"/>
    </source>
</evidence>
<dbReference type="OrthoDB" id="9776227at2"/>
<dbReference type="PANTHER" id="PTHR33529">
    <property type="entry name" value="SLR0882 PROTEIN-RELATED"/>
    <property type="match status" value="1"/>
</dbReference>
<dbReference type="GO" id="GO:0015920">
    <property type="term" value="P:lipopolysaccharide transport"/>
    <property type="evidence" value="ECO:0007669"/>
    <property type="project" value="TreeGrafter"/>
</dbReference>
<feature type="transmembrane region" description="Helical" evidence="9">
    <location>
        <begin position="299"/>
        <end position="316"/>
    </location>
</feature>
<dbReference type="NCBIfam" id="TIGR04408">
    <property type="entry name" value="LptG_lptG"/>
    <property type="match status" value="1"/>
</dbReference>
<feature type="transmembrane region" description="Helical" evidence="9">
    <location>
        <begin position="12"/>
        <end position="34"/>
    </location>
</feature>
<evidence type="ECO:0000256" key="3">
    <source>
        <dbReference type="ARBA" id="ARBA00007725"/>
    </source>
</evidence>
<evidence type="ECO:0000256" key="2">
    <source>
        <dbReference type="ARBA" id="ARBA00004651"/>
    </source>
</evidence>
<keyword evidence="6 9" id="KW-1133">Transmembrane helix</keyword>
<comment type="subcellular location">
    <subcellularLocation>
        <location evidence="2">Cell membrane</location>
        <topology evidence="2">Multi-pass membrane protein</topology>
    </subcellularLocation>
</comment>
<dbReference type="InterPro" id="IPR005495">
    <property type="entry name" value="LptG/LptF_permease"/>
</dbReference>
<dbReference type="Proteomes" id="UP000199698">
    <property type="component" value="Unassembled WGS sequence"/>
</dbReference>
<proteinExistence type="inferred from homology"/>
<dbReference type="GO" id="GO:0043190">
    <property type="term" value="C:ATP-binding cassette (ABC) transporter complex"/>
    <property type="evidence" value="ECO:0007669"/>
    <property type="project" value="InterPro"/>
</dbReference>
<evidence type="ECO:0000313" key="10">
    <source>
        <dbReference type="EMBL" id="SCB73463.1"/>
    </source>
</evidence>
<evidence type="ECO:0000256" key="7">
    <source>
        <dbReference type="ARBA" id="ARBA00023136"/>
    </source>
</evidence>
<reference evidence="11" key="1">
    <citation type="submission" date="2016-08" db="EMBL/GenBank/DDBJ databases">
        <authorList>
            <person name="Varghese N."/>
            <person name="Submissions Spin"/>
        </authorList>
    </citation>
    <scope>NUCLEOTIDE SEQUENCE [LARGE SCALE GENOMIC DNA]</scope>
    <source>
        <strain evidence="11">R-53144</strain>
    </source>
</reference>
<keyword evidence="7 9" id="KW-0472">Membrane</keyword>
<feature type="transmembrane region" description="Helical" evidence="9">
    <location>
        <begin position="102"/>
        <end position="122"/>
    </location>
</feature>
<name>A0A1C3YTR1_9GAMM</name>
<feature type="transmembrane region" description="Helical" evidence="9">
    <location>
        <begin position="63"/>
        <end position="81"/>
    </location>
</feature>
<evidence type="ECO:0000313" key="11">
    <source>
        <dbReference type="Proteomes" id="UP000199698"/>
    </source>
</evidence>
<evidence type="ECO:0000256" key="8">
    <source>
        <dbReference type="ARBA" id="ARBA00026081"/>
    </source>
</evidence>
<dbReference type="PANTHER" id="PTHR33529:SF2">
    <property type="entry name" value="LIPOPOLYSACCHARIDE EXPORT SYSTEM PERMEASE PROTEIN LPTG"/>
    <property type="match status" value="1"/>
</dbReference>
<evidence type="ECO:0000256" key="1">
    <source>
        <dbReference type="ARBA" id="ARBA00002265"/>
    </source>
</evidence>
<evidence type="ECO:0000256" key="9">
    <source>
        <dbReference type="SAM" id="Phobius"/>
    </source>
</evidence>